<evidence type="ECO:0000313" key="2">
    <source>
        <dbReference type="Proteomes" id="UP000821865"/>
    </source>
</evidence>
<evidence type="ECO:0000313" key="1">
    <source>
        <dbReference type="EMBL" id="KAH7932657.1"/>
    </source>
</evidence>
<name>A0ACB8C1Z4_DERSI</name>
<keyword evidence="2" id="KW-1185">Reference proteome</keyword>
<dbReference type="Proteomes" id="UP000821865">
    <property type="component" value="Chromosome 9"/>
</dbReference>
<proteinExistence type="predicted"/>
<reference evidence="1" key="1">
    <citation type="submission" date="2020-05" db="EMBL/GenBank/DDBJ databases">
        <title>Large-scale comparative analyses of tick genomes elucidate their genetic diversity and vector capacities.</title>
        <authorList>
            <person name="Jia N."/>
            <person name="Wang J."/>
            <person name="Shi W."/>
            <person name="Du L."/>
            <person name="Sun Y."/>
            <person name="Zhan W."/>
            <person name="Jiang J."/>
            <person name="Wang Q."/>
            <person name="Zhang B."/>
            <person name="Ji P."/>
            <person name="Sakyi L.B."/>
            <person name="Cui X."/>
            <person name="Yuan T."/>
            <person name="Jiang B."/>
            <person name="Yang W."/>
            <person name="Lam T.T.-Y."/>
            <person name="Chang Q."/>
            <person name="Ding S."/>
            <person name="Wang X."/>
            <person name="Zhu J."/>
            <person name="Ruan X."/>
            <person name="Zhao L."/>
            <person name="Wei J."/>
            <person name="Que T."/>
            <person name="Du C."/>
            <person name="Cheng J."/>
            <person name="Dai P."/>
            <person name="Han X."/>
            <person name="Huang E."/>
            <person name="Gao Y."/>
            <person name="Liu J."/>
            <person name="Shao H."/>
            <person name="Ye R."/>
            <person name="Li L."/>
            <person name="Wei W."/>
            <person name="Wang X."/>
            <person name="Wang C."/>
            <person name="Yang T."/>
            <person name="Huo Q."/>
            <person name="Li W."/>
            <person name="Guo W."/>
            <person name="Chen H."/>
            <person name="Zhou L."/>
            <person name="Ni X."/>
            <person name="Tian J."/>
            <person name="Zhou Y."/>
            <person name="Sheng Y."/>
            <person name="Liu T."/>
            <person name="Pan Y."/>
            <person name="Xia L."/>
            <person name="Li J."/>
            <person name="Zhao F."/>
            <person name="Cao W."/>
        </authorList>
    </citation>
    <scope>NUCLEOTIDE SEQUENCE</scope>
    <source>
        <strain evidence="1">Dsil-2018</strain>
    </source>
</reference>
<organism evidence="1 2">
    <name type="scientific">Dermacentor silvarum</name>
    <name type="common">Tick</name>
    <dbReference type="NCBI Taxonomy" id="543639"/>
    <lineage>
        <taxon>Eukaryota</taxon>
        <taxon>Metazoa</taxon>
        <taxon>Ecdysozoa</taxon>
        <taxon>Arthropoda</taxon>
        <taxon>Chelicerata</taxon>
        <taxon>Arachnida</taxon>
        <taxon>Acari</taxon>
        <taxon>Parasitiformes</taxon>
        <taxon>Ixodida</taxon>
        <taxon>Ixodoidea</taxon>
        <taxon>Ixodidae</taxon>
        <taxon>Rhipicephalinae</taxon>
        <taxon>Dermacentor</taxon>
    </lineage>
</organism>
<gene>
    <name evidence="1" type="ORF">HPB49_000521</name>
</gene>
<protein>
    <submittedName>
        <fullName evidence="1">Uncharacterized protein</fullName>
    </submittedName>
</protein>
<accession>A0ACB8C1Z4</accession>
<dbReference type="EMBL" id="CM023478">
    <property type="protein sequence ID" value="KAH7932657.1"/>
    <property type="molecule type" value="Genomic_DNA"/>
</dbReference>
<sequence>MSSDIRVELSKVRGLLDDIEELVCNDRADCPTATDSELKLVAEMLSKVRDELTKKKKSAPRQSCDGVEDSDGWGSDGDFDTSVVALCDLAEGVGQQDPADQGGCVENEGAEEEDQPDDGVPADNYDIETDDEFDSFCEGNAAGPSFEITTEESLKNEPAPSEKHLAILRTKFGHSAFRPMQWKIVRSVLEEKRDNCVVMATGYGKSLCYQYPPVYTGKTAVVVSPLISLMEDQVRGLAAANIPACFLGSAQNRQCEVTNDLYAGEYRVLYITPEFAENSLGLLKTLDERVGITLFAIDEAHCVSQWGHDFRQSYRQLGRLRQKFAHVPFLALTATATPNVRDDIVSALALNDVVLTCTSFDRPNLYLDVRRKGIMANDLRGVIPNDGSPTIVYCPTRSATEEVNKLLCNLGIQCALYHAGLTLEERKKSHTMFLEDRVQVVVATVAFGMGIDKPDVRRIIHYGAPRDIESYYQEIGRAGRDGLPSTCLVFFSNGDLVTNKYFLKDISNPVFLQHKTDMLNKMQHYLSSTRCRRKLLLAHFAGAEADAVGGVPRCCDNCTRRLKQDKPKVAGQVQTSKDSKTNYTKEARLLFDVVMGTNQRYGISVPIAVLRGSTSQKVPAYLRQSIYYGTGKHKTEAFWKAFARLLQSEGYLLEKAIHNAGAPKGVAARFISSIVLTAKAKEWIRGSEELLLEPTTELAEMEAPRPIPKPQVLPKTVAPRLPMPATGFSDILESRHKAKTENDDSLLALTRNGEPSEDEKLRSELYTQLVELRNRMASECGYAPYMVFNNRILLTIVQSLPTSLEQLGKVEGVSEAKLNKFGGRVVEVVSQFCKDRGLQPSANHDEVSTDSSSCQNDSSSYLIQQLSDTQRITYLHYQQNQSVADIASSRGLAVSTVIGHLTEAIKVGLPVDLESVGVTPDILEAVTSAVASLGGDIGRLTPIKELCPEYVEFTHIKTVLGYLQAKYGIENSRLNLPKTLTPPVTDSRKTTSERLKPAGDKRAVTEDTALQTKSGKRSVSTEQLMTVSKKMKNSSLFRK</sequence>
<comment type="caution">
    <text evidence="1">The sequence shown here is derived from an EMBL/GenBank/DDBJ whole genome shotgun (WGS) entry which is preliminary data.</text>
</comment>